<sequence>MTTTRQKFTGVAGLCAIALAVTTAPVTTAVATAEEKTRTVELLSAAPATRGAEAPDGARSRSVRVDAAALRDVRAGDRVSLTLFDDTTVTAAIDGRTSVDGVTSWTGSVVGSLGTFAAAEVDGVAHLSVTSAADGAFEVSTTRGGDYEVVEIPAMPQPGDDAIDVRAADGEHADGADHAAPAGDAPSTPAPAAGQAPVAADAPSVVDVAIVYPANLPGTVGGAEAMQAQFVLGITQTNQALTASGVPTQVRLVGTRQVAATPSSSLTTNYYALAKPGDGVFDEAQALREETHADLVSLWLGGAYPSGSFCGLGSLGGTQPEHDPETAAWTVLWADKCATGNLTFAHEIGHNLSADHDAGASSPPSGGKSYARGYVDVAGNFLTVMSYPNSCPECVRIGNFSNPNVSRNGRPTGTAAAFNALAAQEQAVAVANYRQSQIYPGAVAMGGQARSGRTVTAATTPWAPAVALGYQWFLDGVPVAGATTASFKLSRGDIGRTLSLQVTGSAPYYAPVAASSAPVVVGKALFWTSRPKLRGTPRAGRVLSVKIKGWKPKPAKKSVKVRYQWLKNGKKIKGAKKATYRLRAKDRGKKISVRVTTRKKGYEKATRTSKKVKVRR</sequence>
<dbReference type="InterPro" id="IPR024079">
    <property type="entry name" value="MetalloPept_cat_dom_sf"/>
</dbReference>
<feature type="signal peptide" evidence="2">
    <location>
        <begin position="1"/>
        <end position="23"/>
    </location>
</feature>
<comment type="caution">
    <text evidence="3">The sequence shown here is derived from an EMBL/GenBank/DDBJ whole genome shotgun (WGS) entry which is preliminary data.</text>
</comment>
<feature type="compositionally biased region" description="Low complexity" evidence="1">
    <location>
        <begin position="178"/>
        <end position="198"/>
    </location>
</feature>
<name>A0A4Z1CE86_9ACTN</name>
<dbReference type="Proteomes" id="UP000297496">
    <property type="component" value="Unassembled WGS sequence"/>
</dbReference>
<dbReference type="RefSeq" id="WP_135838134.1">
    <property type="nucleotide sequence ID" value="NZ_SRRO01000001.1"/>
</dbReference>
<evidence type="ECO:0000256" key="1">
    <source>
        <dbReference type="SAM" id="MobiDB-lite"/>
    </source>
</evidence>
<proteinExistence type="predicted"/>
<evidence type="ECO:0000256" key="2">
    <source>
        <dbReference type="SAM" id="SignalP"/>
    </source>
</evidence>
<gene>
    <name evidence="3" type="ORF">EXE59_06260</name>
</gene>
<feature type="chain" id="PRO_5039282286" evidence="2">
    <location>
        <begin position="24"/>
        <end position="616"/>
    </location>
</feature>
<dbReference type="Pfam" id="PF13583">
    <property type="entry name" value="Reprolysin_4"/>
    <property type="match status" value="1"/>
</dbReference>
<keyword evidence="4" id="KW-1185">Reference proteome</keyword>
<dbReference type="GO" id="GO:0008237">
    <property type="term" value="F:metallopeptidase activity"/>
    <property type="evidence" value="ECO:0007669"/>
    <property type="project" value="InterPro"/>
</dbReference>
<accession>A0A4Z1CE86</accession>
<dbReference type="EMBL" id="SRRO01000001">
    <property type="protein sequence ID" value="TGN63598.1"/>
    <property type="molecule type" value="Genomic_DNA"/>
</dbReference>
<evidence type="ECO:0000313" key="3">
    <source>
        <dbReference type="EMBL" id="TGN63598.1"/>
    </source>
</evidence>
<organism evidence="3 4">
    <name type="scientific">Nocardioides eburneiflavus</name>
    <dbReference type="NCBI Taxonomy" id="2518372"/>
    <lineage>
        <taxon>Bacteria</taxon>
        <taxon>Bacillati</taxon>
        <taxon>Actinomycetota</taxon>
        <taxon>Actinomycetes</taxon>
        <taxon>Propionibacteriales</taxon>
        <taxon>Nocardioidaceae</taxon>
        <taxon>Nocardioides</taxon>
    </lineage>
</organism>
<feature type="region of interest" description="Disordered" evidence="1">
    <location>
        <begin position="171"/>
        <end position="198"/>
    </location>
</feature>
<dbReference type="Gene3D" id="2.60.40.2700">
    <property type="match status" value="2"/>
</dbReference>
<reference evidence="3 4" key="1">
    <citation type="submission" date="2019-04" db="EMBL/GenBank/DDBJ databases">
        <title>Three New Species of Nocardioides, Nocardioides euryhalodurans sp. nov., Nocardioides seonyuensis sp. nov. and Nocardioides eburneoflavus sp. nov. Isolated from Soil.</title>
        <authorList>
            <person name="Roh S.G."/>
            <person name="Lee C."/>
            <person name="Kim M.-K."/>
            <person name="Kim S.B."/>
        </authorList>
    </citation>
    <scope>NUCLEOTIDE SEQUENCE [LARGE SCALE GENOMIC DNA]</scope>
    <source>
        <strain evidence="3 4">MMS17-SY213</strain>
    </source>
</reference>
<dbReference type="OrthoDB" id="3976083at2"/>
<dbReference type="AlphaFoldDB" id="A0A4Z1CE86"/>
<dbReference type="Gene3D" id="3.40.390.10">
    <property type="entry name" value="Collagenase (Catalytic Domain)"/>
    <property type="match status" value="1"/>
</dbReference>
<evidence type="ECO:0000313" key="4">
    <source>
        <dbReference type="Proteomes" id="UP000297496"/>
    </source>
</evidence>
<keyword evidence="2" id="KW-0732">Signal</keyword>
<protein>
    <submittedName>
        <fullName evidence="3">Uncharacterized protein</fullName>
    </submittedName>
</protein>
<dbReference type="SUPFAM" id="SSF55486">
    <property type="entry name" value="Metalloproteases ('zincins'), catalytic domain"/>
    <property type="match status" value="1"/>
</dbReference>